<evidence type="ECO:0000313" key="2">
    <source>
        <dbReference type="Proteomes" id="UP000011704"/>
    </source>
</evidence>
<accession>M1ZDI7</accession>
<comment type="caution">
    <text evidence="1">The sequence shown here is derived from an EMBL/GenBank/DDBJ whole genome shotgun (WGS) entry which is preliminary data.</text>
</comment>
<gene>
    <name evidence="1" type="ORF">NITGR_720031</name>
</gene>
<sequence length="61" mass="7238">MPIQEQVKTHRFIQLYYVCFSAFNFATPYKYLVPVPCGMKPVELFYCEKSLSILKKFLQIP</sequence>
<protein>
    <submittedName>
        <fullName evidence="1">Uncharacterized protein</fullName>
    </submittedName>
</protein>
<reference evidence="1 2" key="1">
    <citation type="journal article" date="2013" name="Front. Microbiol.">
        <title>The genome of Nitrospina gracilis illuminates the metabolism and evolution of the major marine nitrite oxidizer.</title>
        <authorList>
            <person name="Luecker S."/>
            <person name="Nowka B."/>
            <person name="Rattei T."/>
            <person name="Spieck E."/>
            <person name="and Daims H."/>
        </authorList>
    </citation>
    <scope>NUCLEOTIDE SEQUENCE [LARGE SCALE GENOMIC DNA]</scope>
    <source>
        <strain evidence="1 2">3/211</strain>
    </source>
</reference>
<dbReference type="EMBL" id="CAQJ01000080">
    <property type="protein sequence ID" value="CCQ91538.1"/>
    <property type="molecule type" value="Genomic_DNA"/>
</dbReference>
<keyword evidence="2" id="KW-1185">Reference proteome</keyword>
<dbReference type="Proteomes" id="UP000011704">
    <property type="component" value="Unassembled WGS sequence"/>
</dbReference>
<organism evidence="1 2">
    <name type="scientific">Nitrospina gracilis (strain 3/211)</name>
    <dbReference type="NCBI Taxonomy" id="1266370"/>
    <lineage>
        <taxon>Bacteria</taxon>
        <taxon>Pseudomonadati</taxon>
        <taxon>Nitrospinota/Tectimicrobiota group</taxon>
        <taxon>Nitrospinota</taxon>
        <taxon>Nitrospinia</taxon>
        <taxon>Nitrospinales</taxon>
        <taxon>Nitrospinaceae</taxon>
        <taxon>Nitrospina</taxon>
    </lineage>
</organism>
<dbReference type="AlphaFoldDB" id="M1ZDI7"/>
<dbReference type="HOGENOM" id="CLU_2917963_0_0_0"/>
<dbReference type="InParanoid" id="M1ZDI7"/>
<evidence type="ECO:0000313" key="1">
    <source>
        <dbReference type="EMBL" id="CCQ91538.1"/>
    </source>
</evidence>
<proteinExistence type="predicted"/>
<name>M1ZDI7_NITG3</name>